<dbReference type="InterPro" id="IPR036291">
    <property type="entry name" value="NAD(P)-bd_dom_sf"/>
</dbReference>
<dbReference type="GO" id="GO:0016491">
    <property type="term" value="F:oxidoreductase activity"/>
    <property type="evidence" value="ECO:0007669"/>
    <property type="project" value="UniProtKB-KW"/>
</dbReference>
<evidence type="ECO:0000313" key="3">
    <source>
        <dbReference type="EMBL" id="THD21680.1"/>
    </source>
</evidence>
<evidence type="ECO:0000256" key="2">
    <source>
        <dbReference type="RuleBase" id="RU000363"/>
    </source>
</evidence>
<dbReference type="AlphaFoldDB" id="A0A4E0RYM6"/>
<dbReference type="SUPFAM" id="SSF51735">
    <property type="entry name" value="NAD(P)-binding Rossmann-fold domains"/>
    <property type="match status" value="1"/>
</dbReference>
<comment type="similarity">
    <text evidence="2">Belongs to the short-chain dehydrogenases/reductases (SDR) family.</text>
</comment>
<keyword evidence="4" id="KW-1185">Reference proteome</keyword>
<dbReference type="PANTHER" id="PTHR43157">
    <property type="entry name" value="PHOSPHATIDYLINOSITOL-GLYCAN BIOSYNTHESIS CLASS F PROTEIN-RELATED"/>
    <property type="match status" value="1"/>
</dbReference>
<protein>
    <submittedName>
        <fullName evidence="3">Retinol dehydrogenase 12</fullName>
    </submittedName>
</protein>
<organism evidence="3 4">
    <name type="scientific">Fasciola hepatica</name>
    <name type="common">Liver fluke</name>
    <dbReference type="NCBI Taxonomy" id="6192"/>
    <lineage>
        <taxon>Eukaryota</taxon>
        <taxon>Metazoa</taxon>
        <taxon>Spiralia</taxon>
        <taxon>Lophotrochozoa</taxon>
        <taxon>Platyhelminthes</taxon>
        <taxon>Trematoda</taxon>
        <taxon>Digenea</taxon>
        <taxon>Plagiorchiida</taxon>
        <taxon>Echinostomata</taxon>
        <taxon>Echinostomatoidea</taxon>
        <taxon>Fasciolidae</taxon>
        <taxon>Fasciola</taxon>
    </lineage>
</organism>
<evidence type="ECO:0000313" key="4">
    <source>
        <dbReference type="Proteomes" id="UP000230066"/>
    </source>
</evidence>
<dbReference type="Pfam" id="PF00106">
    <property type="entry name" value="adh_short"/>
    <property type="match status" value="2"/>
</dbReference>
<gene>
    <name evidence="3" type="ORF">D915_007734</name>
</gene>
<dbReference type="PRINTS" id="PR00080">
    <property type="entry name" value="SDRFAMILY"/>
</dbReference>
<dbReference type="PROSITE" id="PS00061">
    <property type="entry name" value="ADH_SHORT"/>
    <property type="match status" value="1"/>
</dbReference>
<dbReference type="PANTHER" id="PTHR43157:SF31">
    <property type="entry name" value="PHOSPHATIDYLINOSITOL-GLYCAN BIOSYNTHESIS CLASS F PROTEIN"/>
    <property type="match status" value="1"/>
</dbReference>
<name>A0A4E0RYM6_FASHE</name>
<sequence>MTHETEPTENSAYTGPETKGWWRPVCYIPVRLDGKIAIVTGANSGIGKSVTAEIARRGATVIMACRDLSKAQAAKDDLLVQYGVDNPDSVKKDVADPSMSNILSPIKDELLILEQIDMSSFESIRNFVTHIRKLNKPIDFLVNNAGIFNPTYEESADGHELHLAVNFLGPVLLTELLLPELIKAPQARIVNVSSMLHFNGSLYKPTLHLVGADYGPYVAYSQSKLALTMYTVELGNRLQGTKVVAVSLHPGTVKTDLTRNSTTLMDKMFSAFLRPQEITPWEAAQTIIHALLRRKPQNGGYYDNYEKDLPARLALSEKERNWLWGKTKEMLHLEQTAV</sequence>
<keyword evidence="1" id="KW-0560">Oxidoreductase</keyword>
<comment type="caution">
    <text evidence="3">The sequence shown here is derived from an EMBL/GenBank/DDBJ whole genome shotgun (WGS) entry which is preliminary data.</text>
</comment>
<dbReference type="InterPro" id="IPR020904">
    <property type="entry name" value="Sc_DH/Rdtase_CS"/>
</dbReference>
<dbReference type="EMBL" id="JXXN02003345">
    <property type="protein sequence ID" value="THD21680.1"/>
    <property type="molecule type" value="Genomic_DNA"/>
</dbReference>
<dbReference type="Proteomes" id="UP000230066">
    <property type="component" value="Unassembled WGS sequence"/>
</dbReference>
<accession>A0A4E0RYM6</accession>
<dbReference type="Gene3D" id="3.40.50.720">
    <property type="entry name" value="NAD(P)-binding Rossmann-like Domain"/>
    <property type="match status" value="1"/>
</dbReference>
<dbReference type="PRINTS" id="PR00081">
    <property type="entry name" value="GDHRDH"/>
</dbReference>
<evidence type="ECO:0000256" key="1">
    <source>
        <dbReference type="ARBA" id="ARBA00023002"/>
    </source>
</evidence>
<reference evidence="3" key="1">
    <citation type="submission" date="2019-03" db="EMBL/GenBank/DDBJ databases">
        <title>Improved annotation for the trematode Fasciola hepatica.</title>
        <authorList>
            <person name="Choi Y.-J."/>
            <person name="Martin J."/>
            <person name="Mitreva M."/>
        </authorList>
    </citation>
    <scope>NUCLEOTIDE SEQUENCE [LARGE SCALE GENOMIC DNA]</scope>
</reference>
<dbReference type="InterPro" id="IPR002347">
    <property type="entry name" value="SDR_fam"/>
</dbReference>
<proteinExistence type="inferred from homology"/>